<dbReference type="InterPro" id="IPR012263">
    <property type="entry name" value="M_m6A_EcoRV"/>
</dbReference>
<dbReference type="PRINTS" id="PR00505">
    <property type="entry name" value="D12N6MTFRASE"/>
</dbReference>
<dbReference type="SUPFAM" id="SSF53335">
    <property type="entry name" value="S-adenosyl-L-methionine-dependent methyltransferases"/>
    <property type="match status" value="1"/>
</dbReference>
<dbReference type="GO" id="GO:0009007">
    <property type="term" value="F:site-specific DNA-methyltransferase (adenine-specific) activity"/>
    <property type="evidence" value="ECO:0007669"/>
    <property type="project" value="UniProtKB-EC"/>
</dbReference>
<evidence type="ECO:0000313" key="7">
    <source>
        <dbReference type="EMBL" id="KKK73792.1"/>
    </source>
</evidence>
<dbReference type="Gene3D" id="1.10.1020.10">
    <property type="entry name" value="Adenine-specific Methyltransferase, Domain 2"/>
    <property type="match status" value="1"/>
</dbReference>
<dbReference type="EMBL" id="LAZR01056624">
    <property type="protein sequence ID" value="KKK73792.1"/>
    <property type="molecule type" value="Genomic_DNA"/>
</dbReference>
<keyword evidence="5" id="KW-0949">S-adenosyl-L-methionine</keyword>
<sequence length="259" mass="29697">MMAKPFIKWAGGKTRLIKHYEQYFPTSYRRYIEPFVGGGAVFFHLAPKRALLGDYNDELIKTYTAVRDSVEGVIDLLSTYPNEETFFYAIREKSPDELSLIELAARFIYLNKNNFNGMYRLSKLSGNSNVPFGKHTEKYICDVGGLRLTSKALQRTTLKSGSYEKTLLAARSRDLIYLDPPYDSVGHTQYTLDGFDFGDQRRLAEEVSRLDALGCYIMLSNSDTSRIRALYTKFTIIPITTTRSISRKATDRGKRFQNY</sequence>
<dbReference type="AlphaFoldDB" id="A0A0F8XXF6"/>
<dbReference type="GO" id="GO:0009307">
    <property type="term" value="P:DNA restriction-modification system"/>
    <property type="evidence" value="ECO:0007669"/>
    <property type="project" value="InterPro"/>
</dbReference>
<dbReference type="GO" id="GO:0043565">
    <property type="term" value="F:sequence-specific DNA binding"/>
    <property type="evidence" value="ECO:0007669"/>
    <property type="project" value="TreeGrafter"/>
</dbReference>
<accession>A0A0F8XXF6</accession>
<dbReference type="InterPro" id="IPR002052">
    <property type="entry name" value="DNA_methylase_N6_adenine_CS"/>
</dbReference>
<dbReference type="GO" id="GO:1904047">
    <property type="term" value="F:S-adenosyl-L-methionine binding"/>
    <property type="evidence" value="ECO:0007669"/>
    <property type="project" value="TreeGrafter"/>
</dbReference>
<proteinExistence type="inferred from homology"/>
<evidence type="ECO:0000256" key="2">
    <source>
        <dbReference type="ARBA" id="ARBA00011900"/>
    </source>
</evidence>
<protein>
    <recommendedName>
        <fullName evidence="2">site-specific DNA-methyltransferase (adenine-specific)</fullName>
        <ecNumber evidence="2">2.1.1.72</ecNumber>
    </recommendedName>
</protein>
<dbReference type="Gene3D" id="3.40.50.150">
    <property type="entry name" value="Vaccinia Virus protein VP39"/>
    <property type="match status" value="1"/>
</dbReference>
<name>A0A0F8XXF6_9ZZZZ</name>
<dbReference type="GO" id="GO:0032259">
    <property type="term" value="P:methylation"/>
    <property type="evidence" value="ECO:0007669"/>
    <property type="project" value="UniProtKB-KW"/>
</dbReference>
<gene>
    <name evidence="7" type="ORF">LCGC14_2890250</name>
</gene>
<organism evidence="7">
    <name type="scientific">marine sediment metagenome</name>
    <dbReference type="NCBI Taxonomy" id="412755"/>
    <lineage>
        <taxon>unclassified sequences</taxon>
        <taxon>metagenomes</taxon>
        <taxon>ecological metagenomes</taxon>
    </lineage>
</organism>
<reference evidence="7" key="1">
    <citation type="journal article" date="2015" name="Nature">
        <title>Complex archaea that bridge the gap between prokaryotes and eukaryotes.</title>
        <authorList>
            <person name="Spang A."/>
            <person name="Saw J.H."/>
            <person name="Jorgensen S.L."/>
            <person name="Zaremba-Niedzwiedzka K."/>
            <person name="Martijn J."/>
            <person name="Lind A.E."/>
            <person name="van Eijk R."/>
            <person name="Schleper C."/>
            <person name="Guy L."/>
            <person name="Ettema T.J."/>
        </authorList>
    </citation>
    <scope>NUCLEOTIDE SEQUENCE</scope>
</reference>
<evidence type="ECO:0000256" key="3">
    <source>
        <dbReference type="ARBA" id="ARBA00022603"/>
    </source>
</evidence>
<dbReference type="PROSITE" id="PS00092">
    <property type="entry name" value="N6_MTASE"/>
    <property type="match status" value="1"/>
</dbReference>
<evidence type="ECO:0000256" key="4">
    <source>
        <dbReference type="ARBA" id="ARBA00022679"/>
    </source>
</evidence>
<evidence type="ECO:0000256" key="5">
    <source>
        <dbReference type="ARBA" id="ARBA00022691"/>
    </source>
</evidence>
<dbReference type="Pfam" id="PF02086">
    <property type="entry name" value="MethyltransfD12"/>
    <property type="match status" value="1"/>
</dbReference>
<dbReference type="InterPro" id="IPR029063">
    <property type="entry name" value="SAM-dependent_MTases_sf"/>
</dbReference>
<dbReference type="PANTHER" id="PTHR30481">
    <property type="entry name" value="DNA ADENINE METHYLASE"/>
    <property type="match status" value="1"/>
</dbReference>
<comment type="catalytic activity">
    <reaction evidence="6">
        <text>a 2'-deoxyadenosine in DNA + S-adenosyl-L-methionine = an N(6)-methyl-2'-deoxyadenosine in DNA + S-adenosyl-L-homocysteine + H(+)</text>
        <dbReference type="Rhea" id="RHEA:15197"/>
        <dbReference type="Rhea" id="RHEA-COMP:12418"/>
        <dbReference type="Rhea" id="RHEA-COMP:12419"/>
        <dbReference type="ChEBI" id="CHEBI:15378"/>
        <dbReference type="ChEBI" id="CHEBI:57856"/>
        <dbReference type="ChEBI" id="CHEBI:59789"/>
        <dbReference type="ChEBI" id="CHEBI:90615"/>
        <dbReference type="ChEBI" id="CHEBI:90616"/>
        <dbReference type="EC" id="2.1.1.72"/>
    </reaction>
</comment>
<comment type="caution">
    <text evidence="7">The sequence shown here is derived from an EMBL/GenBank/DDBJ whole genome shotgun (WGS) entry which is preliminary data.</text>
</comment>
<keyword evidence="4" id="KW-0808">Transferase</keyword>
<comment type="similarity">
    <text evidence="1">Belongs to the N(4)/N(6)-methyltransferase family.</text>
</comment>
<dbReference type="EC" id="2.1.1.72" evidence="2"/>
<keyword evidence="3" id="KW-0489">Methyltransferase</keyword>
<dbReference type="NCBIfam" id="TIGR00571">
    <property type="entry name" value="dam"/>
    <property type="match status" value="1"/>
</dbReference>
<dbReference type="InterPro" id="IPR012327">
    <property type="entry name" value="MeTrfase_D12"/>
</dbReference>
<dbReference type="PIRSF" id="PIRSF000398">
    <property type="entry name" value="M_m6A_EcoRV"/>
    <property type="match status" value="1"/>
</dbReference>
<evidence type="ECO:0000256" key="1">
    <source>
        <dbReference type="ARBA" id="ARBA00006594"/>
    </source>
</evidence>
<dbReference type="PANTHER" id="PTHR30481:SF3">
    <property type="entry name" value="DNA ADENINE METHYLASE"/>
    <property type="match status" value="1"/>
</dbReference>
<dbReference type="GO" id="GO:0006298">
    <property type="term" value="P:mismatch repair"/>
    <property type="evidence" value="ECO:0007669"/>
    <property type="project" value="TreeGrafter"/>
</dbReference>
<evidence type="ECO:0000256" key="6">
    <source>
        <dbReference type="ARBA" id="ARBA00047942"/>
    </source>
</evidence>
<dbReference type="InterPro" id="IPR023095">
    <property type="entry name" value="Ade_MeTrfase_dom_2"/>
</dbReference>